<evidence type="ECO:0000313" key="1">
    <source>
        <dbReference type="EMBL" id="KAI9898615.1"/>
    </source>
</evidence>
<gene>
    <name evidence="1" type="ORF">N3K66_006975</name>
</gene>
<protein>
    <submittedName>
        <fullName evidence="1">Uncharacterized protein</fullName>
    </submittedName>
</protein>
<accession>A0ACC0UYJ5</accession>
<sequence length="218" mass="24646">MRGTALLNEAKKFARVLFILQISHNALVTNMLLTKRHIYYQNQELFDNQRQVDILVDNLAWTFGAKREELNIIGTPKGVVTGSIVIYLKDDNRLDASIGNEGVSIPPRSLISRIDTRAIRWVLVIEKDAVFRSLASSRFWLLSSIGGGLIITAKGYPDLITCSFIDLIRQTDPNLPFFALVDCDPDGFNILRCYRSGFVDDGTRDKERHAKSMSEPDR</sequence>
<dbReference type="EMBL" id="CM047945">
    <property type="protein sequence ID" value="KAI9898615.1"/>
    <property type="molecule type" value="Genomic_DNA"/>
</dbReference>
<dbReference type="Proteomes" id="UP001163324">
    <property type="component" value="Chromosome 6"/>
</dbReference>
<evidence type="ECO:0000313" key="2">
    <source>
        <dbReference type="Proteomes" id="UP001163324"/>
    </source>
</evidence>
<proteinExistence type="predicted"/>
<comment type="caution">
    <text evidence="1">The sequence shown here is derived from an EMBL/GenBank/DDBJ whole genome shotgun (WGS) entry which is preliminary data.</text>
</comment>
<keyword evidence="2" id="KW-1185">Reference proteome</keyword>
<reference evidence="1" key="1">
    <citation type="submission" date="2022-10" db="EMBL/GenBank/DDBJ databases">
        <title>Complete Genome of Trichothecium roseum strain YXFP-22015, a Plant Pathogen Isolated from Citrus.</title>
        <authorList>
            <person name="Wang Y."/>
            <person name="Zhu L."/>
        </authorList>
    </citation>
    <scope>NUCLEOTIDE SEQUENCE</scope>
    <source>
        <strain evidence="1">YXFP-22015</strain>
    </source>
</reference>
<organism evidence="1 2">
    <name type="scientific">Trichothecium roseum</name>
    <dbReference type="NCBI Taxonomy" id="47278"/>
    <lineage>
        <taxon>Eukaryota</taxon>
        <taxon>Fungi</taxon>
        <taxon>Dikarya</taxon>
        <taxon>Ascomycota</taxon>
        <taxon>Pezizomycotina</taxon>
        <taxon>Sordariomycetes</taxon>
        <taxon>Hypocreomycetidae</taxon>
        <taxon>Hypocreales</taxon>
        <taxon>Hypocreales incertae sedis</taxon>
        <taxon>Trichothecium</taxon>
    </lineage>
</organism>
<name>A0ACC0UYJ5_9HYPO</name>